<dbReference type="Proteomes" id="UP000250275">
    <property type="component" value="Unassembled WGS sequence"/>
</dbReference>
<name>A0A310SPP1_9HYME</name>
<feature type="compositionally biased region" description="Basic and acidic residues" evidence="1">
    <location>
        <begin position="41"/>
        <end position="64"/>
    </location>
</feature>
<evidence type="ECO:0000313" key="2">
    <source>
        <dbReference type="EMBL" id="OAD56442.1"/>
    </source>
</evidence>
<evidence type="ECO:0000313" key="3">
    <source>
        <dbReference type="Proteomes" id="UP000250275"/>
    </source>
</evidence>
<organism evidence="2 3">
    <name type="scientific">Eufriesea mexicana</name>
    <dbReference type="NCBI Taxonomy" id="516756"/>
    <lineage>
        <taxon>Eukaryota</taxon>
        <taxon>Metazoa</taxon>
        <taxon>Ecdysozoa</taxon>
        <taxon>Arthropoda</taxon>
        <taxon>Hexapoda</taxon>
        <taxon>Insecta</taxon>
        <taxon>Pterygota</taxon>
        <taxon>Neoptera</taxon>
        <taxon>Endopterygota</taxon>
        <taxon>Hymenoptera</taxon>
        <taxon>Apocrita</taxon>
        <taxon>Aculeata</taxon>
        <taxon>Apoidea</taxon>
        <taxon>Anthophila</taxon>
        <taxon>Apidae</taxon>
        <taxon>Eufriesea</taxon>
    </lineage>
</organism>
<proteinExistence type="predicted"/>
<gene>
    <name evidence="2" type="ORF">WN48_03392</name>
</gene>
<accession>A0A310SPP1</accession>
<dbReference type="AlphaFoldDB" id="A0A310SPP1"/>
<keyword evidence="3" id="KW-1185">Reference proteome</keyword>
<reference evidence="2 3" key="1">
    <citation type="submission" date="2015-07" db="EMBL/GenBank/DDBJ databases">
        <title>The genome of Eufriesea mexicana.</title>
        <authorList>
            <person name="Pan H."/>
            <person name="Kapheim K."/>
        </authorList>
    </citation>
    <scope>NUCLEOTIDE SEQUENCE [LARGE SCALE GENOMIC DNA]</scope>
    <source>
        <strain evidence="2">0111107269</strain>
        <tissue evidence="2">Whole body</tissue>
    </source>
</reference>
<feature type="region of interest" description="Disordered" evidence="1">
    <location>
        <begin position="26"/>
        <end position="64"/>
    </location>
</feature>
<evidence type="ECO:0000256" key="1">
    <source>
        <dbReference type="SAM" id="MobiDB-lite"/>
    </source>
</evidence>
<feature type="region of interest" description="Disordered" evidence="1">
    <location>
        <begin position="80"/>
        <end position="101"/>
    </location>
</feature>
<dbReference type="EMBL" id="KQ761917">
    <property type="protein sequence ID" value="OAD56442.1"/>
    <property type="molecule type" value="Genomic_DNA"/>
</dbReference>
<dbReference type="OrthoDB" id="2538319at2759"/>
<protein>
    <submittedName>
        <fullName evidence="2">Uncharacterized protein</fullName>
    </submittedName>
</protein>
<sequence>MLGRTDWSEWRTHRIYDTLTDWENGTGKREKAVVARAKRDRRSETERGGSEDDVEGKREEEGKRAKREVVAVRFVRGAGGNSEQKLTKRKPSVHPDFRSVGSDTVPLNPGYEFPLSIQDAIVEEWLKGTNEGNDRVDRADGTRWGEGMKEIGREGIDEDRMSAIEGEQRRCSGCRGPAFFWVINGLTSPESIDDQTLINSVQTCRGSATKRSLAPMAAQERSSKSGGFVEFLAFHFGLAFEYLPGKTLTESNWPTFSEYTASALAALSYFSARFTINVAFNSISWRAPGRFLISFVGRAVFSNNYAGNNFVEVSLTNNPSKTGLGATSEFPTIELDSTTEKKQALWRKTQQRYKEITDHAK</sequence>